<accession>A0A4C1ZUD4</accession>
<gene>
    <name evidence="1" type="ORF">EVAR_90391_1</name>
</gene>
<sequence length="159" mass="18074">MTPHLNEGLFGGLRPGYSIYGPAPSKSRPTKLTAQRTRALQPRLLRWNFRTDRVKIIEFDLTKIRIEKSQRILRPRARPPGLDRPRARRHFVFAGRRRPCPISLPRSRPLTKYTAFDTTFTTKHASMTPQILTGRPSASGAGACTRSLSHGIQKCYFSC</sequence>
<proteinExistence type="predicted"/>
<name>A0A4C1ZUD4_EUMVA</name>
<protein>
    <submittedName>
        <fullName evidence="1">Uncharacterized protein</fullName>
    </submittedName>
</protein>
<reference evidence="1 2" key="1">
    <citation type="journal article" date="2019" name="Commun. Biol.">
        <title>The bagworm genome reveals a unique fibroin gene that provides high tensile strength.</title>
        <authorList>
            <person name="Kono N."/>
            <person name="Nakamura H."/>
            <person name="Ohtoshi R."/>
            <person name="Tomita M."/>
            <person name="Numata K."/>
            <person name="Arakawa K."/>
        </authorList>
    </citation>
    <scope>NUCLEOTIDE SEQUENCE [LARGE SCALE GENOMIC DNA]</scope>
</reference>
<keyword evidence="2" id="KW-1185">Reference proteome</keyword>
<comment type="caution">
    <text evidence="1">The sequence shown here is derived from an EMBL/GenBank/DDBJ whole genome shotgun (WGS) entry which is preliminary data.</text>
</comment>
<evidence type="ECO:0000313" key="2">
    <source>
        <dbReference type="Proteomes" id="UP000299102"/>
    </source>
</evidence>
<dbReference type="EMBL" id="BGZK01002100">
    <property type="protein sequence ID" value="GBP90639.1"/>
    <property type="molecule type" value="Genomic_DNA"/>
</dbReference>
<dbReference type="Proteomes" id="UP000299102">
    <property type="component" value="Unassembled WGS sequence"/>
</dbReference>
<dbReference type="AlphaFoldDB" id="A0A4C1ZUD4"/>
<evidence type="ECO:0000313" key="1">
    <source>
        <dbReference type="EMBL" id="GBP90639.1"/>
    </source>
</evidence>
<organism evidence="1 2">
    <name type="scientific">Eumeta variegata</name>
    <name type="common">Bagworm moth</name>
    <name type="synonym">Eumeta japonica</name>
    <dbReference type="NCBI Taxonomy" id="151549"/>
    <lineage>
        <taxon>Eukaryota</taxon>
        <taxon>Metazoa</taxon>
        <taxon>Ecdysozoa</taxon>
        <taxon>Arthropoda</taxon>
        <taxon>Hexapoda</taxon>
        <taxon>Insecta</taxon>
        <taxon>Pterygota</taxon>
        <taxon>Neoptera</taxon>
        <taxon>Endopterygota</taxon>
        <taxon>Lepidoptera</taxon>
        <taxon>Glossata</taxon>
        <taxon>Ditrysia</taxon>
        <taxon>Tineoidea</taxon>
        <taxon>Psychidae</taxon>
        <taxon>Oiketicinae</taxon>
        <taxon>Eumeta</taxon>
    </lineage>
</organism>